<dbReference type="AlphaFoldDB" id="A0AAV4B3Z8"/>
<keyword evidence="3" id="KW-1185">Reference proteome</keyword>
<comment type="caution">
    <text evidence="2">The sequence shown here is derived from an EMBL/GenBank/DDBJ whole genome shotgun (WGS) entry which is preliminary data.</text>
</comment>
<evidence type="ECO:0000256" key="1">
    <source>
        <dbReference type="SAM" id="MobiDB-lite"/>
    </source>
</evidence>
<sequence length="115" mass="12534">MATSTHRKRAVRIPKCFRTKDLFSVLKNSDSKSSDALIDSSDECKRSQSSSSESDRLTQSRPTPGPSNSDAANPLPISRSSHNSNQTARSGVLSPKEIEPKTISGSYLKNYLAFS</sequence>
<evidence type="ECO:0000313" key="3">
    <source>
        <dbReference type="Proteomes" id="UP000735302"/>
    </source>
</evidence>
<reference evidence="2 3" key="1">
    <citation type="journal article" date="2021" name="Elife">
        <title>Chloroplast acquisition without the gene transfer in kleptoplastic sea slugs, Plakobranchus ocellatus.</title>
        <authorList>
            <person name="Maeda T."/>
            <person name="Takahashi S."/>
            <person name="Yoshida T."/>
            <person name="Shimamura S."/>
            <person name="Takaki Y."/>
            <person name="Nagai Y."/>
            <person name="Toyoda A."/>
            <person name="Suzuki Y."/>
            <person name="Arimoto A."/>
            <person name="Ishii H."/>
            <person name="Satoh N."/>
            <person name="Nishiyama T."/>
            <person name="Hasebe M."/>
            <person name="Maruyama T."/>
            <person name="Minagawa J."/>
            <person name="Obokata J."/>
            <person name="Shigenobu S."/>
        </authorList>
    </citation>
    <scope>NUCLEOTIDE SEQUENCE [LARGE SCALE GENOMIC DNA]</scope>
</reference>
<gene>
    <name evidence="2" type="ORF">PoB_004082000</name>
</gene>
<dbReference type="EMBL" id="BLXT01004553">
    <property type="protein sequence ID" value="GFO14315.1"/>
    <property type="molecule type" value="Genomic_DNA"/>
</dbReference>
<proteinExistence type="predicted"/>
<organism evidence="2 3">
    <name type="scientific">Plakobranchus ocellatus</name>
    <dbReference type="NCBI Taxonomy" id="259542"/>
    <lineage>
        <taxon>Eukaryota</taxon>
        <taxon>Metazoa</taxon>
        <taxon>Spiralia</taxon>
        <taxon>Lophotrochozoa</taxon>
        <taxon>Mollusca</taxon>
        <taxon>Gastropoda</taxon>
        <taxon>Heterobranchia</taxon>
        <taxon>Euthyneura</taxon>
        <taxon>Panpulmonata</taxon>
        <taxon>Sacoglossa</taxon>
        <taxon>Placobranchoidea</taxon>
        <taxon>Plakobranchidae</taxon>
        <taxon>Plakobranchus</taxon>
    </lineage>
</organism>
<accession>A0AAV4B3Z8</accession>
<feature type="compositionally biased region" description="Polar residues" evidence="1">
    <location>
        <begin position="78"/>
        <end position="89"/>
    </location>
</feature>
<dbReference type="Proteomes" id="UP000735302">
    <property type="component" value="Unassembled WGS sequence"/>
</dbReference>
<name>A0AAV4B3Z8_9GAST</name>
<feature type="region of interest" description="Disordered" evidence="1">
    <location>
        <begin position="30"/>
        <end position="99"/>
    </location>
</feature>
<protein>
    <submittedName>
        <fullName evidence="2">Uncharacterized protein</fullName>
    </submittedName>
</protein>
<evidence type="ECO:0000313" key="2">
    <source>
        <dbReference type="EMBL" id="GFO14315.1"/>
    </source>
</evidence>